<feature type="active site" description="Proton donor" evidence="6">
    <location>
        <position position="115"/>
    </location>
</feature>
<name>A0ABD3TZQ4_SINWO</name>
<feature type="binding site" evidence="7">
    <location>
        <position position="473"/>
    </location>
    <ligand>
        <name>Ca(2+)</name>
        <dbReference type="ChEBI" id="CHEBI:29108"/>
    </ligand>
</feature>
<dbReference type="GO" id="GO:0005783">
    <property type="term" value="C:endoplasmic reticulum"/>
    <property type="evidence" value="ECO:0007669"/>
    <property type="project" value="UniProtKB-SubCell"/>
</dbReference>
<keyword evidence="8" id="KW-0378">Hydrolase</keyword>
<gene>
    <name evidence="11" type="ORF">ACJMK2_020529</name>
</gene>
<feature type="active site" description="Proton donor" evidence="6">
    <location>
        <position position="349"/>
    </location>
</feature>
<dbReference type="Proteomes" id="UP001634394">
    <property type="component" value="Unassembled WGS sequence"/>
</dbReference>
<evidence type="ECO:0000256" key="5">
    <source>
        <dbReference type="ARBA" id="ARBA00054385"/>
    </source>
</evidence>
<evidence type="ECO:0000256" key="4">
    <source>
        <dbReference type="ARBA" id="ARBA00023180"/>
    </source>
</evidence>
<evidence type="ECO:0000256" key="6">
    <source>
        <dbReference type="PIRSR" id="PIRSR601382-1"/>
    </source>
</evidence>
<keyword evidence="10" id="KW-0472">Membrane</keyword>
<evidence type="ECO:0000256" key="9">
    <source>
        <dbReference type="SAM" id="MobiDB-lite"/>
    </source>
</evidence>
<feature type="compositionally biased region" description="Basic and acidic residues" evidence="9">
    <location>
        <begin position="650"/>
        <end position="663"/>
    </location>
</feature>
<evidence type="ECO:0000256" key="2">
    <source>
        <dbReference type="ARBA" id="ARBA00007658"/>
    </source>
</evidence>
<comment type="similarity">
    <text evidence="2 8">Belongs to the glycosyl hydrolase 47 family.</text>
</comment>
<keyword evidence="10" id="KW-0812">Transmembrane</keyword>
<dbReference type="GO" id="GO:1904154">
    <property type="term" value="P:positive regulation of retrograde protein transport, ER to cytosol"/>
    <property type="evidence" value="ECO:0007669"/>
    <property type="project" value="UniProtKB-ARBA"/>
</dbReference>
<feature type="active site" evidence="6">
    <location>
        <position position="370"/>
    </location>
</feature>
<keyword evidence="4" id="KW-0325">Glycoprotein</keyword>
<evidence type="ECO:0000313" key="11">
    <source>
        <dbReference type="EMBL" id="KAL3842525.1"/>
    </source>
</evidence>
<proteinExistence type="inferred from homology"/>
<feature type="transmembrane region" description="Helical" evidence="10">
    <location>
        <begin position="7"/>
        <end position="24"/>
    </location>
</feature>
<organism evidence="11 12">
    <name type="scientific">Sinanodonta woodiana</name>
    <name type="common">Chinese pond mussel</name>
    <name type="synonym">Anodonta woodiana</name>
    <dbReference type="NCBI Taxonomy" id="1069815"/>
    <lineage>
        <taxon>Eukaryota</taxon>
        <taxon>Metazoa</taxon>
        <taxon>Spiralia</taxon>
        <taxon>Lophotrochozoa</taxon>
        <taxon>Mollusca</taxon>
        <taxon>Bivalvia</taxon>
        <taxon>Autobranchia</taxon>
        <taxon>Heteroconchia</taxon>
        <taxon>Palaeoheterodonta</taxon>
        <taxon>Unionida</taxon>
        <taxon>Unionoidea</taxon>
        <taxon>Unionidae</taxon>
        <taxon>Unioninae</taxon>
        <taxon>Sinanodonta</taxon>
    </lineage>
</organism>
<dbReference type="InterPro" id="IPR044674">
    <property type="entry name" value="EDEM1/2/3"/>
</dbReference>
<dbReference type="InterPro" id="IPR012341">
    <property type="entry name" value="6hp_glycosidase-like_sf"/>
</dbReference>
<reference evidence="11 12" key="1">
    <citation type="submission" date="2024-11" db="EMBL/GenBank/DDBJ databases">
        <title>Chromosome-level genome assembly of the freshwater bivalve Anodonta woodiana.</title>
        <authorList>
            <person name="Chen X."/>
        </authorList>
    </citation>
    <scope>NUCLEOTIDE SEQUENCE [LARGE SCALE GENOMIC DNA]</scope>
    <source>
        <strain evidence="11">MN2024</strain>
        <tissue evidence="11">Gills</tissue>
    </source>
</reference>
<feature type="active site" evidence="6">
    <location>
        <position position="256"/>
    </location>
</feature>
<comment type="subcellular location">
    <subcellularLocation>
        <location evidence="1">Endoplasmic reticulum</location>
    </subcellularLocation>
</comment>
<dbReference type="InterPro" id="IPR001382">
    <property type="entry name" value="Glyco_hydro_47"/>
</dbReference>
<dbReference type="EMBL" id="JBJQND010000017">
    <property type="protein sequence ID" value="KAL3842525.1"/>
    <property type="molecule type" value="Genomic_DNA"/>
</dbReference>
<dbReference type="AlphaFoldDB" id="A0ABD3TZQ4"/>
<dbReference type="PRINTS" id="PR00747">
    <property type="entry name" value="GLYHDRLASE47"/>
</dbReference>
<evidence type="ECO:0000256" key="8">
    <source>
        <dbReference type="RuleBase" id="RU361193"/>
    </source>
</evidence>
<keyword evidence="8" id="KW-0326">Glycosidase</keyword>
<comment type="cofactor">
    <cofactor evidence="7">
        <name>Ca(2+)</name>
        <dbReference type="ChEBI" id="CHEBI:29108"/>
    </cofactor>
</comment>
<keyword evidence="7" id="KW-0479">Metal-binding</keyword>
<dbReference type="FunFam" id="1.50.10.10:FF:000015">
    <property type="entry name" value="alpha-1,2-Mannosidase"/>
    <property type="match status" value="1"/>
</dbReference>
<keyword evidence="7" id="KW-0106">Calcium</keyword>
<evidence type="ECO:0000256" key="7">
    <source>
        <dbReference type="PIRSR" id="PIRSR601382-2"/>
    </source>
</evidence>
<dbReference type="Gene3D" id="1.50.10.10">
    <property type="match status" value="1"/>
</dbReference>
<comment type="caution">
    <text evidence="11">The sequence shown here is derived from an EMBL/GenBank/DDBJ whole genome shotgun (WGS) entry which is preliminary data.</text>
</comment>
<sequence>MVDLSKRVNVLLIILIIPYFYGVLSTPKNLNHYRERVVKMFQHAYDGYIHFAYPYDELRPITCDGHDTWGSYSLTLIDALDTLIIMGNHTEFQRVAQLLIDRMDFSMDINASVFETNIRVVGGLLSAHLLSRIAGMELEVGWPCSGPLLRMAETVARRLLPAFDTLTGMPYGTVNLNHGVPPGETTITCTAGVGTFVLEFGALSRLTGDPIFEKVAMRALRALWNAKSSLNLVGNHVDINTGKWTALDAGIGGGVDSYFEYLVKGSVLFQYPELLQMFRTYETAVEKYLKRDDWYMWAHMSKGSITLPVFTSLDAYYPGIQALLGDIDKGMKTIHNFHQVWKQYGFIPEFYNIVKNEAYQGREGYPLRPELVEGAMYLYQATRDPYLLQIGIDMLESIEHSTKTKCGYATVKDVRTHRLENRMESFFLAETTKYLYLLFDPENFIHSNGGSGTVIQTPSGECIIDAGGYIFNTEAHPIDMASLHCCSLQKKQEDAELQDFHDNFDLLSLLDIVERTDTIEGVRWLKSRKNLDAGKEATGVDIEVDKYGTTVDQNLGNGAYITLNETISKLVKEISTTIADSNLQKEIDSNVAIEFRSVEEIKTDITQTSEDLKVASKAESAPENLSHVDSADSVEDDSKSSPRGSISVQEKTELIDDKVKDLENEYDDESKEATDIDDSERQSPLSVTIHTSEAFRDSQKSTEAIKTLFEPSINSVLKLLSSFTPNIIQPKSTSPNMRMLVDKLMFYDTFQIPNPLLMTCPAQPFHMQLSVMGEMFIGHK</sequence>
<protein>
    <recommendedName>
        <fullName evidence="8">alpha-1,2-Mannosidase</fullName>
        <ecNumber evidence="8">3.2.1.-</ecNumber>
    </recommendedName>
</protein>
<evidence type="ECO:0000256" key="10">
    <source>
        <dbReference type="SAM" id="Phobius"/>
    </source>
</evidence>
<dbReference type="InterPro" id="IPR036026">
    <property type="entry name" value="Seven-hairpin_glycosidases"/>
</dbReference>
<accession>A0ABD3TZQ4</accession>
<keyword evidence="12" id="KW-1185">Reference proteome</keyword>
<evidence type="ECO:0000313" key="12">
    <source>
        <dbReference type="Proteomes" id="UP001634394"/>
    </source>
</evidence>
<feature type="compositionally biased region" description="Acidic residues" evidence="9">
    <location>
        <begin position="664"/>
        <end position="678"/>
    </location>
</feature>
<dbReference type="GO" id="GO:0016798">
    <property type="term" value="F:hydrolase activity, acting on glycosyl bonds"/>
    <property type="evidence" value="ECO:0007669"/>
    <property type="project" value="UniProtKB-KW"/>
</dbReference>
<dbReference type="SUPFAM" id="SSF48225">
    <property type="entry name" value="Seven-hairpin glycosidases"/>
    <property type="match status" value="1"/>
</dbReference>
<evidence type="ECO:0000256" key="1">
    <source>
        <dbReference type="ARBA" id="ARBA00004240"/>
    </source>
</evidence>
<keyword evidence="10" id="KW-1133">Transmembrane helix</keyword>
<feature type="region of interest" description="Disordered" evidence="9">
    <location>
        <begin position="613"/>
        <end position="684"/>
    </location>
</feature>
<evidence type="ECO:0000256" key="3">
    <source>
        <dbReference type="ARBA" id="ARBA00022824"/>
    </source>
</evidence>
<dbReference type="PANTHER" id="PTHR45679:SF6">
    <property type="entry name" value="ER DEGRADATION-ENHANCING ALPHA-MANNOSIDASE-LIKE PROTEIN 2"/>
    <property type="match status" value="1"/>
</dbReference>
<comment type="function">
    <text evidence="5">Involved in the endoplasmic reticulum-associated degradation (ERAD) pathway that targets misfolded glycoproteins for degradation in an N-glycan-dependent manner. May initiate ERAD by promoting the first mannose trimming step of ERAD substrates, from Man9GlcNAc2 to Man8GlcNAc2. Seems to recognize and bind to exposed hydrophobic regions in target proteins.</text>
</comment>
<dbReference type="Pfam" id="PF01532">
    <property type="entry name" value="Glyco_hydro_47"/>
    <property type="match status" value="1"/>
</dbReference>
<keyword evidence="3" id="KW-0256">Endoplasmic reticulum</keyword>
<dbReference type="EC" id="3.2.1.-" evidence="8"/>
<dbReference type="PANTHER" id="PTHR45679">
    <property type="entry name" value="ER DEGRADATION-ENHANCING ALPHA-MANNOSIDASE-LIKE PROTEIN 2"/>
    <property type="match status" value="1"/>
</dbReference>